<dbReference type="GO" id="GO:0016829">
    <property type="term" value="F:lyase activity"/>
    <property type="evidence" value="ECO:0007669"/>
    <property type="project" value="UniProtKB-KW"/>
</dbReference>
<protein>
    <recommendedName>
        <fullName evidence="9">Endolytic murein transglycosylase</fullName>
    </recommendedName>
</protein>
<keyword evidence="6" id="KW-0961">Cell wall biogenesis/degradation</keyword>
<dbReference type="Pfam" id="PF02618">
    <property type="entry name" value="YceG"/>
    <property type="match status" value="1"/>
</dbReference>
<proteinExistence type="predicted"/>
<name>A0A1F6LP08_9BACT</name>
<dbReference type="Proteomes" id="UP000176329">
    <property type="component" value="Unassembled WGS sequence"/>
</dbReference>
<evidence type="ECO:0000256" key="4">
    <source>
        <dbReference type="ARBA" id="ARBA00023136"/>
    </source>
</evidence>
<dbReference type="InterPro" id="IPR003770">
    <property type="entry name" value="MLTG-like"/>
</dbReference>
<keyword evidence="3" id="KW-1133">Transmembrane helix</keyword>
<comment type="caution">
    <text evidence="7">The sequence shown here is derived from an EMBL/GenBank/DDBJ whole genome shotgun (WGS) entry which is preliminary data.</text>
</comment>
<evidence type="ECO:0000256" key="3">
    <source>
        <dbReference type="ARBA" id="ARBA00022989"/>
    </source>
</evidence>
<keyword evidence="4" id="KW-0472">Membrane</keyword>
<evidence type="ECO:0000256" key="1">
    <source>
        <dbReference type="ARBA" id="ARBA00022475"/>
    </source>
</evidence>
<dbReference type="NCBIfam" id="TIGR00247">
    <property type="entry name" value="endolytic transglycosylase MltG"/>
    <property type="match status" value="1"/>
</dbReference>
<keyword evidence="5" id="KW-0456">Lyase</keyword>
<reference evidence="7 8" key="1">
    <citation type="journal article" date="2016" name="Nat. Commun.">
        <title>Thousands of microbial genomes shed light on interconnected biogeochemical processes in an aquifer system.</title>
        <authorList>
            <person name="Anantharaman K."/>
            <person name="Brown C.T."/>
            <person name="Hug L.A."/>
            <person name="Sharon I."/>
            <person name="Castelle C.J."/>
            <person name="Probst A.J."/>
            <person name="Thomas B.C."/>
            <person name="Singh A."/>
            <person name="Wilkins M.J."/>
            <person name="Karaoz U."/>
            <person name="Brodie E.L."/>
            <person name="Williams K.H."/>
            <person name="Hubbard S.S."/>
            <person name="Banfield J.F."/>
        </authorList>
    </citation>
    <scope>NUCLEOTIDE SEQUENCE [LARGE SCALE GENOMIC DNA]</scope>
</reference>
<evidence type="ECO:0000256" key="5">
    <source>
        <dbReference type="ARBA" id="ARBA00023239"/>
    </source>
</evidence>
<dbReference type="EMBL" id="MFPV01000046">
    <property type="protein sequence ID" value="OGH61109.1"/>
    <property type="molecule type" value="Genomic_DNA"/>
</dbReference>
<dbReference type="GO" id="GO:0071555">
    <property type="term" value="P:cell wall organization"/>
    <property type="evidence" value="ECO:0007669"/>
    <property type="project" value="UniProtKB-KW"/>
</dbReference>
<dbReference type="PANTHER" id="PTHR30518:SF2">
    <property type="entry name" value="ENDOLYTIC MUREIN TRANSGLYCOSYLASE"/>
    <property type="match status" value="1"/>
</dbReference>
<evidence type="ECO:0000313" key="7">
    <source>
        <dbReference type="EMBL" id="OGH61109.1"/>
    </source>
</evidence>
<organism evidence="7 8">
    <name type="scientific">Candidatus Magasanikbacteria bacterium RIFCSPHIGHO2_01_FULL_50_8</name>
    <dbReference type="NCBI Taxonomy" id="1798674"/>
    <lineage>
        <taxon>Bacteria</taxon>
        <taxon>Candidatus Magasanikiibacteriota</taxon>
    </lineage>
</organism>
<evidence type="ECO:0000256" key="2">
    <source>
        <dbReference type="ARBA" id="ARBA00022692"/>
    </source>
</evidence>
<evidence type="ECO:0000256" key="6">
    <source>
        <dbReference type="ARBA" id="ARBA00023316"/>
    </source>
</evidence>
<sequence>MKRIVLFFLVLAVASGAWWFVRRSANEAPAVSPPAPRLTLTEGRDLRDLAELMVQKKMVTSSADLYALIGEPAHQPTVGSVPTAQFDFLRSKPRGISLEGYLFPDTYEISLRGGASELVSTMLKNFDRKFTPAMRADAAGAGRTIHEVVTVASILEKEVRGARDRRMVADILWRRADAGWGLQVDASVNYVTGKSGRFTSAADRASLSAWNTYKHRGLPPGPIGNPGVATLEAALEPEQNKFWFYLTAPDGTVHYGRTLEEHNANKKYLR</sequence>
<keyword evidence="2" id="KW-0812">Transmembrane</keyword>
<dbReference type="PANTHER" id="PTHR30518">
    <property type="entry name" value="ENDOLYTIC MUREIN TRANSGLYCOSYLASE"/>
    <property type="match status" value="1"/>
</dbReference>
<evidence type="ECO:0000313" key="8">
    <source>
        <dbReference type="Proteomes" id="UP000176329"/>
    </source>
</evidence>
<keyword evidence="1" id="KW-1003">Cell membrane</keyword>
<accession>A0A1F6LP08</accession>
<gene>
    <name evidence="7" type="ORF">A2848_02200</name>
</gene>
<dbReference type="AlphaFoldDB" id="A0A1F6LP08"/>
<evidence type="ECO:0008006" key="9">
    <source>
        <dbReference type="Google" id="ProtNLM"/>
    </source>
</evidence>